<keyword evidence="5" id="KW-0645">Protease</keyword>
<keyword evidence="1" id="KW-0378">Hydrolase</keyword>
<dbReference type="Pfam" id="PF00326">
    <property type="entry name" value="Peptidase_S9"/>
    <property type="match status" value="2"/>
</dbReference>
<evidence type="ECO:0000313" key="6">
    <source>
        <dbReference type="Proteomes" id="UP000198373"/>
    </source>
</evidence>
<accession>A0A239CRV5</accession>
<evidence type="ECO:0000259" key="4">
    <source>
        <dbReference type="Pfam" id="PF00326"/>
    </source>
</evidence>
<gene>
    <name evidence="5" type="ORF">SAMN06893096_102601</name>
</gene>
<dbReference type="Proteomes" id="UP000198373">
    <property type="component" value="Unassembled WGS sequence"/>
</dbReference>
<keyword evidence="5" id="KW-0031">Aminopeptidase</keyword>
<protein>
    <submittedName>
        <fullName evidence="5">Dipeptidyl aminopeptidase/acylaminoacyl peptidase</fullName>
    </submittedName>
</protein>
<evidence type="ECO:0000256" key="1">
    <source>
        <dbReference type="ARBA" id="ARBA00022801"/>
    </source>
</evidence>
<feature type="compositionally biased region" description="Basic and acidic residues" evidence="3">
    <location>
        <begin position="634"/>
        <end position="647"/>
    </location>
</feature>
<dbReference type="Gene3D" id="3.40.50.1820">
    <property type="entry name" value="alpha/beta hydrolase"/>
    <property type="match status" value="1"/>
</dbReference>
<proteinExistence type="predicted"/>
<dbReference type="Gene3D" id="2.120.10.30">
    <property type="entry name" value="TolB, C-terminal domain"/>
    <property type="match status" value="2"/>
</dbReference>
<sequence>MHSDDVALLRSPGVPTVSPDGRMAVVAVTRADLGGDADRSRLWAVPTDGSAPARPLTTGARDTDPVFSPDGRWVAYRAADPDGRPQLHLLPTAGGAPRQLTAHPLGAGRPVWSPDSRRLAYTARVPQVDRSGADRAAQPPWLVTTLRWQADGVGVVTDRRRHVFVLDLPPDGEDDAAPLPRPRQVTDGAADDADVTWSPDGAELAFVSARHARADRDRVRDVYAVPAAGGTLRRVTDGRAECSRPAYDPAGRWIWLTARPDLGPDGLDAAGRGATLCRVRATGGAPEPVLDPAGTDRGDPTPGTVLAGGAALLGVRRAGAVELLRVPLDGGPTATLVDGPFTVHGVAAAGGVVVATVGHDRSAGELVAVTPGRRRLLTGFGRALGATGRLHRGAGRAVRGPGGGELRGRVTAPDGPGPHPVLLVLHDGPHRQDGWALSVDTQALVSAGYAVVRCDPRGSAGHGEAHARAVLGAGGAVDADDAVAFLDAVLADPALDADRVGVAGTGYGGWLAGVLTGRTTRFAAAVVESAFTDAWGPEQVLGEDPPARLGDVRTPTLVVHGDEDRRYPAEQAARRYTDLRRRGVPAELLLFPGEGADIGGTGRPRHRQARLGHLLRWWARWLPVGDPAGGHAGRGREPLTVRATRSD</sequence>
<dbReference type="InterPro" id="IPR011659">
    <property type="entry name" value="WD40"/>
</dbReference>
<dbReference type="PANTHER" id="PTHR42776">
    <property type="entry name" value="SERINE PEPTIDASE S9 FAMILY MEMBER"/>
    <property type="match status" value="1"/>
</dbReference>
<evidence type="ECO:0000256" key="2">
    <source>
        <dbReference type="ARBA" id="ARBA00022825"/>
    </source>
</evidence>
<evidence type="ECO:0000313" key="5">
    <source>
        <dbReference type="EMBL" id="SNS22860.1"/>
    </source>
</evidence>
<name>A0A239CRV5_9ACTN</name>
<feature type="domain" description="Peptidase S9 prolyl oligopeptidase catalytic" evidence="4">
    <location>
        <begin position="435"/>
        <end position="534"/>
    </location>
</feature>
<dbReference type="SUPFAM" id="SSF53474">
    <property type="entry name" value="alpha/beta-Hydrolases"/>
    <property type="match status" value="1"/>
</dbReference>
<feature type="region of interest" description="Disordered" evidence="3">
    <location>
        <begin position="41"/>
        <end position="65"/>
    </location>
</feature>
<dbReference type="InterPro" id="IPR001375">
    <property type="entry name" value="Peptidase_S9_cat"/>
</dbReference>
<dbReference type="RefSeq" id="WP_089304748.1">
    <property type="nucleotide sequence ID" value="NZ_FZOO01000002.1"/>
</dbReference>
<feature type="region of interest" description="Disordered" evidence="3">
    <location>
        <begin position="628"/>
        <end position="647"/>
    </location>
</feature>
<organism evidence="5 6">
    <name type="scientific">Geodermatophilus pulveris</name>
    <dbReference type="NCBI Taxonomy" id="1564159"/>
    <lineage>
        <taxon>Bacteria</taxon>
        <taxon>Bacillati</taxon>
        <taxon>Actinomycetota</taxon>
        <taxon>Actinomycetes</taxon>
        <taxon>Geodermatophilales</taxon>
        <taxon>Geodermatophilaceae</taxon>
        <taxon>Geodermatophilus</taxon>
    </lineage>
</organism>
<dbReference type="InterPro" id="IPR011042">
    <property type="entry name" value="6-blade_b-propeller_TolB-like"/>
</dbReference>
<keyword evidence="6" id="KW-1185">Reference proteome</keyword>
<dbReference type="AlphaFoldDB" id="A0A239CRV5"/>
<dbReference type="Pfam" id="PF07676">
    <property type="entry name" value="PD40"/>
    <property type="match status" value="3"/>
</dbReference>
<reference evidence="6" key="1">
    <citation type="submission" date="2017-06" db="EMBL/GenBank/DDBJ databases">
        <authorList>
            <person name="Varghese N."/>
            <person name="Submissions S."/>
        </authorList>
    </citation>
    <scope>NUCLEOTIDE SEQUENCE [LARGE SCALE GENOMIC DNA]</scope>
    <source>
        <strain evidence="6">DSM 46839</strain>
    </source>
</reference>
<dbReference type="InterPro" id="IPR029058">
    <property type="entry name" value="AB_hydrolase_fold"/>
</dbReference>
<feature type="domain" description="Peptidase S9 prolyl oligopeptidase catalytic" evidence="4">
    <location>
        <begin position="552"/>
        <end position="622"/>
    </location>
</feature>
<dbReference type="GO" id="GO:0004252">
    <property type="term" value="F:serine-type endopeptidase activity"/>
    <property type="evidence" value="ECO:0007669"/>
    <property type="project" value="TreeGrafter"/>
</dbReference>
<dbReference type="GO" id="GO:0006508">
    <property type="term" value="P:proteolysis"/>
    <property type="evidence" value="ECO:0007669"/>
    <property type="project" value="InterPro"/>
</dbReference>
<keyword evidence="2" id="KW-0720">Serine protease</keyword>
<dbReference type="OrthoDB" id="262125at2"/>
<dbReference type="EMBL" id="FZOO01000002">
    <property type="protein sequence ID" value="SNS22860.1"/>
    <property type="molecule type" value="Genomic_DNA"/>
</dbReference>
<dbReference type="SUPFAM" id="SSF82171">
    <property type="entry name" value="DPP6 N-terminal domain-like"/>
    <property type="match status" value="1"/>
</dbReference>
<dbReference type="PANTHER" id="PTHR42776:SF27">
    <property type="entry name" value="DIPEPTIDYL PEPTIDASE FAMILY MEMBER 6"/>
    <property type="match status" value="1"/>
</dbReference>
<dbReference type="GO" id="GO:0004177">
    <property type="term" value="F:aminopeptidase activity"/>
    <property type="evidence" value="ECO:0007669"/>
    <property type="project" value="UniProtKB-KW"/>
</dbReference>
<evidence type="ECO:0000256" key="3">
    <source>
        <dbReference type="SAM" id="MobiDB-lite"/>
    </source>
</evidence>